<keyword evidence="2" id="KW-1185">Reference proteome</keyword>
<name>A0AAE0C6T7_9CHLO</name>
<sequence>MCQEWLSDQNLRPDESELVCGDFDEAVATVPFSSDADSLNAERVASNTMSETATSEEHDVAAIRRCFSSDSTDLWELQLRDDVMAAASYLPQESRELRIQNLARLLQSIGYGVYIINGSSFGCMTRKFLIVFDARRCTNFGQEKSQTGHALVDLDFRDIFEIPRASFSYNRLLSLLPQIIIAPYATTLVSAFRKRAV</sequence>
<organism evidence="1 2">
    <name type="scientific">Cymbomonas tetramitiformis</name>
    <dbReference type="NCBI Taxonomy" id="36881"/>
    <lineage>
        <taxon>Eukaryota</taxon>
        <taxon>Viridiplantae</taxon>
        <taxon>Chlorophyta</taxon>
        <taxon>Pyramimonadophyceae</taxon>
        <taxon>Pyramimonadales</taxon>
        <taxon>Pyramimonadaceae</taxon>
        <taxon>Cymbomonas</taxon>
    </lineage>
</organism>
<evidence type="ECO:0000313" key="2">
    <source>
        <dbReference type="Proteomes" id="UP001190700"/>
    </source>
</evidence>
<proteinExistence type="predicted"/>
<dbReference type="Proteomes" id="UP001190700">
    <property type="component" value="Unassembled WGS sequence"/>
</dbReference>
<reference evidence="1 2" key="1">
    <citation type="journal article" date="2015" name="Genome Biol. Evol.">
        <title>Comparative Genomics of a Bacterivorous Green Alga Reveals Evolutionary Causalities and Consequences of Phago-Mixotrophic Mode of Nutrition.</title>
        <authorList>
            <person name="Burns J.A."/>
            <person name="Paasch A."/>
            <person name="Narechania A."/>
            <person name="Kim E."/>
        </authorList>
    </citation>
    <scope>NUCLEOTIDE SEQUENCE [LARGE SCALE GENOMIC DNA]</scope>
    <source>
        <strain evidence="1 2">PLY_AMNH</strain>
    </source>
</reference>
<comment type="caution">
    <text evidence="1">The sequence shown here is derived from an EMBL/GenBank/DDBJ whole genome shotgun (WGS) entry which is preliminary data.</text>
</comment>
<accession>A0AAE0C6T7</accession>
<dbReference type="AlphaFoldDB" id="A0AAE0C6T7"/>
<protein>
    <submittedName>
        <fullName evidence="1">Uncharacterized protein</fullName>
    </submittedName>
</protein>
<dbReference type="Pfam" id="PF04720">
    <property type="entry name" value="PDDEXK_6"/>
    <property type="match status" value="1"/>
</dbReference>
<gene>
    <name evidence="1" type="ORF">CYMTET_41755</name>
</gene>
<dbReference type="EMBL" id="LGRX02027791">
    <property type="protein sequence ID" value="KAK3248793.1"/>
    <property type="molecule type" value="Genomic_DNA"/>
</dbReference>
<evidence type="ECO:0000313" key="1">
    <source>
        <dbReference type="EMBL" id="KAK3248793.1"/>
    </source>
</evidence>
<dbReference type="InterPro" id="IPR006502">
    <property type="entry name" value="PDDEXK-like"/>
</dbReference>